<name>A0A8H5CN88_9AGAR</name>
<reference evidence="3 4" key="1">
    <citation type="journal article" date="2020" name="ISME J.">
        <title>Uncovering the hidden diversity of litter-decomposition mechanisms in mushroom-forming fungi.</title>
        <authorList>
            <person name="Floudas D."/>
            <person name="Bentzer J."/>
            <person name="Ahren D."/>
            <person name="Johansson T."/>
            <person name="Persson P."/>
            <person name="Tunlid A."/>
        </authorList>
    </citation>
    <scope>NUCLEOTIDE SEQUENCE [LARGE SCALE GENOMIC DNA]</scope>
    <source>
        <strain evidence="3 4">CBS 146.42</strain>
    </source>
</reference>
<dbReference type="OrthoDB" id="2952413at2759"/>
<evidence type="ECO:0000313" key="4">
    <source>
        <dbReference type="Proteomes" id="UP000559027"/>
    </source>
</evidence>
<keyword evidence="2" id="KW-1133">Transmembrane helix</keyword>
<keyword evidence="2" id="KW-0812">Transmembrane</keyword>
<feature type="transmembrane region" description="Helical" evidence="2">
    <location>
        <begin position="104"/>
        <end position="126"/>
    </location>
</feature>
<evidence type="ECO:0000256" key="1">
    <source>
        <dbReference type="SAM" id="MobiDB-lite"/>
    </source>
</evidence>
<feature type="region of interest" description="Disordered" evidence="1">
    <location>
        <begin position="232"/>
        <end position="260"/>
    </location>
</feature>
<comment type="caution">
    <text evidence="3">The sequence shown here is derived from an EMBL/GenBank/DDBJ whole genome shotgun (WGS) entry which is preliminary data.</text>
</comment>
<keyword evidence="2" id="KW-0472">Membrane</keyword>
<evidence type="ECO:0000313" key="3">
    <source>
        <dbReference type="EMBL" id="KAF5344855.1"/>
    </source>
</evidence>
<feature type="transmembrane region" description="Helical" evidence="2">
    <location>
        <begin position="49"/>
        <end position="72"/>
    </location>
</feature>
<organism evidence="3 4">
    <name type="scientific">Leucocoprinus leucothites</name>
    <dbReference type="NCBI Taxonomy" id="201217"/>
    <lineage>
        <taxon>Eukaryota</taxon>
        <taxon>Fungi</taxon>
        <taxon>Dikarya</taxon>
        <taxon>Basidiomycota</taxon>
        <taxon>Agaricomycotina</taxon>
        <taxon>Agaricomycetes</taxon>
        <taxon>Agaricomycetidae</taxon>
        <taxon>Agaricales</taxon>
        <taxon>Agaricineae</taxon>
        <taxon>Agaricaceae</taxon>
        <taxon>Leucocoprinus</taxon>
    </lineage>
</organism>
<gene>
    <name evidence="3" type="ORF">D9756_011180</name>
</gene>
<dbReference type="Proteomes" id="UP000559027">
    <property type="component" value="Unassembled WGS sequence"/>
</dbReference>
<proteinExistence type="predicted"/>
<accession>A0A8H5CN88</accession>
<feature type="transmembrane region" description="Helical" evidence="2">
    <location>
        <begin position="191"/>
        <end position="208"/>
    </location>
</feature>
<protein>
    <submittedName>
        <fullName evidence="3">Uncharacterized protein</fullName>
    </submittedName>
</protein>
<feature type="compositionally biased region" description="Polar residues" evidence="1">
    <location>
        <begin position="246"/>
        <end position="260"/>
    </location>
</feature>
<evidence type="ECO:0000256" key="2">
    <source>
        <dbReference type="SAM" id="Phobius"/>
    </source>
</evidence>
<keyword evidence="4" id="KW-1185">Reference proteome</keyword>
<sequence>MIYGTAVKVLLVLRLRAVWNNARAGKALTHKASFTSSTDHDKSTKTVTLVLYFITAVDTLVKLASVIVDIFVPLNSTFDRVPLHGCYVSGDVVWLAMKASAASVISRAATTTIETLLCLVSFAMIYRMREAIGPTIHERISHVRSFTPLIYVVYRDGTLLFLPIWIFSALTLVNTFNLAPQSLLGFKELDWNIWGTVVYSIIGARLIINIRKADCGFGESLLSREMHSGAMPQFHNSTDHDDEDSPSTGESGGISNSAHE</sequence>
<dbReference type="AlphaFoldDB" id="A0A8H5CN88"/>
<dbReference type="EMBL" id="JAACJO010000055">
    <property type="protein sequence ID" value="KAF5344855.1"/>
    <property type="molecule type" value="Genomic_DNA"/>
</dbReference>
<feature type="transmembrane region" description="Helical" evidence="2">
    <location>
        <begin position="159"/>
        <end position="179"/>
    </location>
</feature>